<evidence type="ECO:0000256" key="4">
    <source>
        <dbReference type="ARBA" id="ARBA00022692"/>
    </source>
</evidence>
<keyword evidence="3" id="KW-1003">Cell membrane</keyword>
<keyword evidence="5 7" id="KW-1133">Transmembrane helix</keyword>
<dbReference type="KEGG" id="ccj:UL81_10400"/>
<dbReference type="PANTHER" id="PTHR36838">
    <property type="entry name" value="AUXIN EFFLUX CARRIER FAMILY PROTEIN"/>
    <property type="match status" value="1"/>
</dbReference>
<dbReference type="PANTHER" id="PTHR36838:SF3">
    <property type="entry name" value="TRANSPORTER AUXIN EFFLUX CARRIER EC FAMILY"/>
    <property type="match status" value="1"/>
</dbReference>
<dbReference type="PATRIC" id="fig|161896.4.peg.2027"/>
<feature type="transmembrane region" description="Helical" evidence="7">
    <location>
        <begin position="6"/>
        <end position="22"/>
    </location>
</feature>
<dbReference type="InterPro" id="IPR004776">
    <property type="entry name" value="Mem_transp_PIN-like"/>
</dbReference>
<keyword evidence="6 7" id="KW-0472">Membrane</keyword>
<feature type="transmembrane region" description="Helical" evidence="7">
    <location>
        <begin position="34"/>
        <end position="53"/>
    </location>
</feature>
<dbReference type="OrthoDB" id="5405318at2"/>
<accession>A0A0F6TC56</accession>
<evidence type="ECO:0000313" key="9">
    <source>
        <dbReference type="Proteomes" id="UP000033566"/>
    </source>
</evidence>
<dbReference type="AlphaFoldDB" id="A0A0F6TC56"/>
<feature type="transmembrane region" description="Helical" evidence="7">
    <location>
        <begin position="287"/>
        <end position="306"/>
    </location>
</feature>
<feature type="transmembrane region" description="Helical" evidence="7">
    <location>
        <begin position="122"/>
        <end position="145"/>
    </location>
</feature>
<feature type="transmembrane region" description="Helical" evidence="7">
    <location>
        <begin position="93"/>
        <end position="110"/>
    </location>
</feature>
<evidence type="ECO:0000256" key="7">
    <source>
        <dbReference type="SAM" id="Phobius"/>
    </source>
</evidence>
<protein>
    <submittedName>
        <fullName evidence="8">Putative permease</fullName>
    </submittedName>
</protein>
<feature type="transmembrane region" description="Helical" evidence="7">
    <location>
        <begin position="222"/>
        <end position="247"/>
    </location>
</feature>
<evidence type="ECO:0000256" key="3">
    <source>
        <dbReference type="ARBA" id="ARBA00022475"/>
    </source>
</evidence>
<feature type="transmembrane region" description="Helical" evidence="7">
    <location>
        <begin position="192"/>
        <end position="210"/>
    </location>
</feature>
<evidence type="ECO:0000313" key="8">
    <source>
        <dbReference type="EMBL" id="AKE40014.1"/>
    </source>
</evidence>
<evidence type="ECO:0000256" key="6">
    <source>
        <dbReference type="ARBA" id="ARBA00023136"/>
    </source>
</evidence>
<feature type="transmembrane region" description="Helical" evidence="7">
    <location>
        <begin position="157"/>
        <end position="180"/>
    </location>
</feature>
<dbReference type="HOGENOM" id="CLU_056175_2_2_11"/>
<keyword evidence="9" id="KW-1185">Reference proteome</keyword>
<feature type="transmembrane region" description="Helical" evidence="7">
    <location>
        <begin position="65"/>
        <end position="86"/>
    </location>
</feature>
<evidence type="ECO:0000256" key="5">
    <source>
        <dbReference type="ARBA" id="ARBA00022989"/>
    </source>
</evidence>
<dbReference type="EMBL" id="CP011311">
    <property type="protein sequence ID" value="AKE40014.1"/>
    <property type="molecule type" value="Genomic_DNA"/>
</dbReference>
<dbReference type="Proteomes" id="UP000033566">
    <property type="component" value="Chromosome"/>
</dbReference>
<gene>
    <name evidence="8" type="ORF">UL81_10400</name>
</gene>
<evidence type="ECO:0000256" key="2">
    <source>
        <dbReference type="ARBA" id="ARBA00022448"/>
    </source>
</evidence>
<dbReference type="GO" id="GO:0055085">
    <property type="term" value="P:transmembrane transport"/>
    <property type="evidence" value="ECO:0007669"/>
    <property type="project" value="InterPro"/>
</dbReference>
<dbReference type="RefSeq" id="WP_046453559.1">
    <property type="nucleotide sequence ID" value="NZ_CP011311.1"/>
</dbReference>
<keyword evidence="4 7" id="KW-0812">Transmembrane</keyword>
<reference evidence="8 9" key="1">
    <citation type="journal article" date="2015" name="Genome Announc.">
        <title>Complete Genome Sequence of Corynebacterium camporealensis DSM 44610, Isolated from the Milk of a Manchega Sheep with Subclinical Mastitis.</title>
        <authorList>
            <person name="Ruckert C."/>
            <person name="Albersmeier A."/>
            <person name="Winkler A."/>
            <person name="Tauch A."/>
        </authorList>
    </citation>
    <scope>NUCLEOTIDE SEQUENCE [LARGE SCALE GENOMIC DNA]</scope>
    <source>
        <strain evidence="8 9">DSM 44610</strain>
    </source>
</reference>
<comment type="subcellular location">
    <subcellularLocation>
        <location evidence="1">Membrane</location>
        <topology evidence="1">Multi-pass membrane protein</topology>
    </subcellularLocation>
</comment>
<name>A0A0F6TC56_9CORY</name>
<dbReference type="Pfam" id="PF03547">
    <property type="entry name" value="Mem_trans"/>
    <property type="match status" value="1"/>
</dbReference>
<dbReference type="GO" id="GO:0016020">
    <property type="term" value="C:membrane"/>
    <property type="evidence" value="ECO:0007669"/>
    <property type="project" value="UniProtKB-SubCell"/>
</dbReference>
<organism evidence="8 9">
    <name type="scientific">Corynebacterium camporealensis</name>
    <dbReference type="NCBI Taxonomy" id="161896"/>
    <lineage>
        <taxon>Bacteria</taxon>
        <taxon>Bacillati</taxon>
        <taxon>Actinomycetota</taxon>
        <taxon>Actinomycetes</taxon>
        <taxon>Mycobacteriales</taxon>
        <taxon>Corynebacteriaceae</taxon>
        <taxon>Corynebacterium</taxon>
    </lineage>
</organism>
<sequence length="307" mass="32310">MDGVLIGFSIVGSIIVLGFLVGRMGFLGSSGERVLSVAAFNITFPAFMFSTLATSDLATLFHRNLLVVVIAATSAMLVFIVVATLARWGVRKALIGALAGSYVNAANLGLPIAEYVLGTVDIIPPLLLFQLVFVAPIMLTLLDVFGDSGSTDFFHRIIRPFSNPVVLASLAGIAVSATGITLPEPVLQPFELLAQATVPMMLLAFGMSFHRSGRPLRHGDTSAILLATALKVIGAPLFAIAAGHFLLGLSGPELLVPVLCATLPTAQNVYVYSQRYPGSEVLARDTVLLTFFASIPMLIILAAVLGT</sequence>
<keyword evidence="2" id="KW-0813">Transport</keyword>
<evidence type="ECO:0000256" key="1">
    <source>
        <dbReference type="ARBA" id="ARBA00004141"/>
    </source>
</evidence>
<proteinExistence type="predicted"/>